<accession>A0A4Y2KN09</accession>
<evidence type="ECO:0000313" key="1">
    <source>
        <dbReference type="EMBL" id="GBN03472.1"/>
    </source>
</evidence>
<dbReference type="Proteomes" id="UP000499080">
    <property type="component" value="Unassembled WGS sequence"/>
</dbReference>
<dbReference type="EMBL" id="BGPR01004799">
    <property type="protein sequence ID" value="GBN03472.1"/>
    <property type="molecule type" value="Genomic_DNA"/>
</dbReference>
<organism evidence="1 2">
    <name type="scientific">Araneus ventricosus</name>
    <name type="common">Orbweaver spider</name>
    <name type="synonym">Epeira ventricosa</name>
    <dbReference type="NCBI Taxonomy" id="182803"/>
    <lineage>
        <taxon>Eukaryota</taxon>
        <taxon>Metazoa</taxon>
        <taxon>Ecdysozoa</taxon>
        <taxon>Arthropoda</taxon>
        <taxon>Chelicerata</taxon>
        <taxon>Arachnida</taxon>
        <taxon>Araneae</taxon>
        <taxon>Araneomorphae</taxon>
        <taxon>Entelegynae</taxon>
        <taxon>Araneoidea</taxon>
        <taxon>Araneidae</taxon>
        <taxon>Araneus</taxon>
    </lineage>
</organism>
<comment type="caution">
    <text evidence="1">The sequence shown here is derived from an EMBL/GenBank/DDBJ whole genome shotgun (WGS) entry which is preliminary data.</text>
</comment>
<sequence>MVVLLGLFFTGGVSRPSCLLVVLLSLRALEPVLYYDRPLTGGAPKPVFTGGSPRPVLTGVAPKPVWRCSCRPDL</sequence>
<keyword evidence="2" id="KW-1185">Reference proteome</keyword>
<name>A0A4Y2KN09_ARAVE</name>
<dbReference type="AlphaFoldDB" id="A0A4Y2KN09"/>
<proteinExistence type="predicted"/>
<protein>
    <submittedName>
        <fullName evidence="1">Uncharacterized protein</fullName>
    </submittedName>
</protein>
<gene>
    <name evidence="1" type="ORF">AVEN_141159_1</name>
</gene>
<reference evidence="1 2" key="1">
    <citation type="journal article" date="2019" name="Sci. Rep.">
        <title>Orb-weaving spider Araneus ventricosus genome elucidates the spidroin gene catalogue.</title>
        <authorList>
            <person name="Kono N."/>
            <person name="Nakamura H."/>
            <person name="Ohtoshi R."/>
            <person name="Moran D.A.P."/>
            <person name="Shinohara A."/>
            <person name="Yoshida Y."/>
            <person name="Fujiwara M."/>
            <person name="Mori M."/>
            <person name="Tomita M."/>
            <person name="Arakawa K."/>
        </authorList>
    </citation>
    <scope>NUCLEOTIDE SEQUENCE [LARGE SCALE GENOMIC DNA]</scope>
</reference>
<evidence type="ECO:0000313" key="2">
    <source>
        <dbReference type="Proteomes" id="UP000499080"/>
    </source>
</evidence>